<dbReference type="Gene3D" id="2.160.10.10">
    <property type="entry name" value="Hexapeptide repeat proteins"/>
    <property type="match status" value="1"/>
</dbReference>
<dbReference type="PANTHER" id="PTHR42883">
    <property type="entry name" value="GLUCOSE-1-PHOSPHATE THYMIDYLTRANSFERASE"/>
    <property type="match status" value="1"/>
</dbReference>
<dbReference type="Gene3D" id="3.90.550.10">
    <property type="entry name" value="Spore Coat Polysaccharide Biosynthesis Protein SpsA, Chain A"/>
    <property type="match status" value="1"/>
</dbReference>
<organism evidence="2">
    <name type="scientific">Nocardiopsis flavescens</name>
    <dbReference type="NCBI Taxonomy" id="758803"/>
    <lineage>
        <taxon>Bacteria</taxon>
        <taxon>Bacillati</taxon>
        <taxon>Actinomycetota</taxon>
        <taxon>Actinomycetes</taxon>
        <taxon>Streptosporangiales</taxon>
        <taxon>Nocardiopsidaceae</taxon>
        <taxon>Nocardiopsis</taxon>
    </lineage>
</organism>
<dbReference type="SUPFAM" id="SSF53448">
    <property type="entry name" value="Nucleotide-diphospho-sugar transferases"/>
    <property type="match status" value="1"/>
</dbReference>
<name>A0A6M5K7W4_9ACTN</name>
<dbReference type="PANTHER" id="PTHR42883:SF2">
    <property type="entry name" value="THYMIDYLYLTRANSFERASE"/>
    <property type="match status" value="1"/>
</dbReference>
<dbReference type="NCBIfam" id="TIGR01208">
    <property type="entry name" value="rmlA_long"/>
    <property type="match status" value="1"/>
</dbReference>
<dbReference type="Pfam" id="PF00483">
    <property type="entry name" value="NTP_transferase"/>
    <property type="match status" value="1"/>
</dbReference>
<evidence type="ECO:0000259" key="1">
    <source>
        <dbReference type="Pfam" id="PF00483"/>
    </source>
</evidence>
<evidence type="ECO:0000313" key="2">
    <source>
        <dbReference type="EMBL" id="QJU69515.1"/>
    </source>
</evidence>
<protein>
    <submittedName>
        <fullName evidence="2">LooS7</fullName>
    </submittedName>
</protein>
<proteinExistence type="predicted"/>
<dbReference type="InterPro" id="IPR005835">
    <property type="entry name" value="NTP_transferase_dom"/>
</dbReference>
<dbReference type="EMBL" id="MT371051">
    <property type="protein sequence ID" value="QJU69515.1"/>
    <property type="molecule type" value="Genomic_DNA"/>
</dbReference>
<feature type="domain" description="Nucleotidyl transferase" evidence="1">
    <location>
        <begin position="2"/>
        <end position="231"/>
    </location>
</feature>
<sequence length="354" mass="38310">MLAGGVGTRARPFTHTCAKQLLPLANRPVLFWVLDEIAASEIHRVGLVTTPENHEEIRAAADQEFGRTLELTYLVQKSPTGLAHAVSTARSYLGDDDFLMYLGDEFLLGGAALLLEDFARLRPAAGVLVAPVEDPRAFGVVETGPGGRVRRLTEKPAQPRSNLALTGVYAFTPRIHNAIDRLVPSPRGELEITDAVQVLVEDGRQVRSTRSPGHWCDTGSVEGLLRANELALEAMHPQLLGQVKGNCEITGPVHLDEGSRVEDCTIVGPVVIGTGTHVRDSFIGQYTSIGQDCAIQNSHVEDSVLLSNTTVTGVERLSRSVLGRHTRVESEPTTSSGTEHHLVLGDHSRVVLRR</sequence>
<reference evidence="2" key="1">
    <citation type="submission" date="2020-04" db="EMBL/GenBank/DDBJ databases">
        <title>Discovery, Biosynthesis and Heterologous Production of Loongmycin A, a Potent Anti-Cancer indolocarbazole alkaloid.</title>
        <authorList>
            <person name="Yang C."/>
            <person name="Zhang B."/>
            <person name="Xue W."/>
            <person name="Li W."/>
            <person name="Xu Z."/>
            <person name="Shi J."/>
            <person name="Shen Y."/>
            <person name="Jiao R."/>
            <person name="Tan R."/>
            <person name="Ge H."/>
        </authorList>
    </citation>
    <scope>NUCLEOTIDE SEQUENCE</scope>
    <source>
        <strain evidence="2">NA01583</strain>
    </source>
</reference>
<dbReference type="AlphaFoldDB" id="A0A6M5K7W4"/>
<dbReference type="InterPro" id="IPR005908">
    <property type="entry name" value="G1P_thy_trans_l"/>
</dbReference>
<dbReference type="InterPro" id="IPR029044">
    <property type="entry name" value="Nucleotide-diphossugar_trans"/>
</dbReference>
<accession>A0A6M5K7W4</accession>